<keyword evidence="2" id="KW-1185">Reference proteome</keyword>
<organism evidence="1 2">
    <name type="scientific">Paraprevotella xylaniphila YIT 11841</name>
    <dbReference type="NCBI Taxonomy" id="762982"/>
    <lineage>
        <taxon>Bacteria</taxon>
        <taxon>Pseudomonadati</taxon>
        <taxon>Bacteroidota</taxon>
        <taxon>Bacteroidia</taxon>
        <taxon>Bacteroidales</taxon>
        <taxon>Prevotellaceae</taxon>
        <taxon>Paraprevotella</taxon>
    </lineage>
</organism>
<name>F3QR86_9BACT</name>
<evidence type="ECO:0000313" key="2">
    <source>
        <dbReference type="Proteomes" id="UP000005546"/>
    </source>
</evidence>
<accession>F3QR86</accession>
<reference evidence="1 2" key="1">
    <citation type="submission" date="2011-02" db="EMBL/GenBank/DDBJ databases">
        <authorList>
            <person name="Weinstock G."/>
            <person name="Sodergren E."/>
            <person name="Clifton S."/>
            <person name="Fulton L."/>
            <person name="Fulton B."/>
            <person name="Courtney L."/>
            <person name="Fronick C."/>
            <person name="Harrison M."/>
            <person name="Strong C."/>
            <person name="Farmer C."/>
            <person name="Delahaunty K."/>
            <person name="Markovic C."/>
            <person name="Hall O."/>
            <person name="Minx P."/>
            <person name="Tomlinson C."/>
            <person name="Mitreva M."/>
            <person name="Hou S."/>
            <person name="Chen J."/>
            <person name="Wollam A."/>
            <person name="Pepin K.H."/>
            <person name="Johnson M."/>
            <person name="Bhonagiri V."/>
            <person name="Zhang X."/>
            <person name="Suruliraj S."/>
            <person name="Warren W."/>
            <person name="Chinwalla A."/>
            <person name="Mardis E.R."/>
            <person name="Wilson R.K."/>
        </authorList>
    </citation>
    <scope>NUCLEOTIDE SEQUENCE [LARGE SCALE GENOMIC DNA]</scope>
    <source>
        <strain evidence="1 2">YIT 11841</strain>
    </source>
</reference>
<dbReference type="Proteomes" id="UP000005546">
    <property type="component" value="Unassembled WGS sequence"/>
</dbReference>
<dbReference type="EMBL" id="AFBR01000020">
    <property type="protein sequence ID" value="EGG56340.1"/>
    <property type="molecule type" value="Genomic_DNA"/>
</dbReference>
<gene>
    <name evidence="1" type="ORF">HMPREF9442_00685</name>
</gene>
<dbReference type="HOGENOM" id="CLU_3155937_0_0_10"/>
<protein>
    <submittedName>
        <fullName evidence="1">Uncharacterized protein</fullName>
    </submittedName>
</protein>
<evidence type="ECO:0000313" key="1">
    <source>
        <dbReference type="EMBL" id="EGG56340.1"/>
    </source>
</evidence>
<dbReference type="AlphaFoldDB" id="F3QR86"/>
<sequence length="48" mass="5736">MCPDASFYIASAKLNIFSLMKRIYEYFFCINMNNEKSKATYNGLWIFH</sequence>
<comment type="caution">
    <text evidence="1">The sequence shown here is derived from an EMBL/GenBank/DDBJ whole genome shotgun (WGS) entry which is preliminary data.</text>
</comment>
<proteinExistence type="predicted"/>